<dbReference type="Proteomes" id="UP000499080">
    <property type="component" value="Unassembled WGS sequence"/>
</dbReference>
<keyword evidence="2" id="KW-1185">Reference proteome</keyword>
<dbReference type="EMBL" id="BGPR01003946">
    <property type="protein sequence ID" value="GBM94187.1"/>
    <property type="molecule type" value="Genomic_DNA"/>
</dbReference>
<protein>
    <submittedName>
        <fullName evidence="1">Uncharacterized protein</fullName>
    </submittedName>
</protein>
<proteinExistence type="predicted"/>
<organism evidence="1 2">
    <name type="scientific">Araneus ventricosus</name>
    <name type="common">Orbweaver spider</name>
    <name type="synonym">Epeira ventricosa</name>
    <dbReference type="NCBI Taxonomy" id="182803"/>
    <lineage>
        <taxon>Eukaryota</taxon>
        <taxon>Metazoa</taxon>
        <taxon>Ecdysozoa</taxon>
        <taxon>Arthropoda</taxon>
        <taxon>Chelicerata</taxon>
        <taxon>Arachnida</taxon>
        <taxon>Araneae</taxon>
        <taxon>Araneomorphae</taxon>
        <taxon>Entelegynae</taxon>
        <taxon>Araneoidea</taxon>
        <taxon>Araneidae</taxon>
        <taxon>Araneus</taxon>
    </lineage>
</organism>
<sequence length="166" mass="18829">MLGEQWRTAEVNACPMVHISAFHIRRWGFIAVGIRPAGGLRPPPLTFDHLRSFSRTLEPPHKPSSNPRTIGTGHLFDAKSSRNTHLHFLLISEAPERLKGPLFKKGAVLVRDGYKMGFFGVSFYCHKADKQGNSPIFKRNGFLGKRLYQIQTSISINLYLMQQNRV</sequence>
<comment type="caution">
    <text evidence="1">The sequence shown here is derived from an EMBL/GenBank/DDBJ whole genome shotgun (WGS) entry which is preliminary data.</text>
</comment>
<dbReference type="AlphaFoldDB" id="A0A4Y2JWH8"/>
<reference evidence="1 2" key="1">
    <citation type="journal article" date="2019" name="Sci. Rep.">
        <title>Orb-weaving spider Araneus ventricosus genome elucidates the spidroin gene catalogue.</title>
        <authorList>
            <person name="Kono N."/>
            <person name="Nakamura H."/>
            <person name="Ohtoshi R."/>
            <person name="Moran D.A.P."/>
            <person name="Shinohara A."/>
            <person name="Yoshida Y."/>
            <person name="Fujiwara M."/>
            <person name="Mori M."/>
            <person name="Tomita M."/>
            <person name="Arakawa K."/>
        </authorList>
    </citation>
    <scope>NUCLEOTIDE SEQUENCE [LARGE SCALE GENOMIC DNA]</scope>
</reference>
<evidence type="ECO:0000313" key="1">
    <source>
        <dbReference type="EMBL" id="GBM94187.1"/>
    </source>
</evidence>
<name>A0A4Y2JWH8_ARAVE</name>
<evidence type="ECO:0000313" key="2">
    <source>
        <dbReference type="Proteomes" id="UP000499080"/>
    </source>
</evidence>
<accession>A0A4Y2JWH8</accession>
<gene>
    <name evidence="1" type="ORF">AVEN_100406_1</name>
</gene>